<keyword evidence="2" id="KW-1185">Reference proteome</keyword>
<evidence type="ECO:0000313" key="2">
    <source>
        <dbReference type="Proteomes" id="UP001054945"/>
    </source>
</evidence>
<proteinExistence type="predicted"/>
<name>A0AAV4R3N9_CAEEX</name>
<dbReference type="EMBL" id="BPLR01007441">
    <property type="protein sequence ID" value="GIY16928.1"/>
    <property type="molecule type" value="Genomic_DNA"/>
</dbReference>
<dbReference type="Proteomes" id="UP001054945">
    <property type="component" value="Unassembled WGS sequence"/>
</dbReference>
<comment type="caution">
    <text evidence="1">The sequence shown here is derived from an EMBL/GenBank/DDBJ whole genome shotgun (WGS) entry which is preliminary data.</text>
</comment>
<protein>
    <submittedName>
        <fullName evidence="1">Uncharacterized protein</fullName>
    </submittedName>
</protein>
<reference evidence="1 2" key="1">
    <citation type="submission" date="2021-06" db="EMBL/GenBank/DDBJ databases">
        <title>Caerostris extrusa draft genome.</title>
        <authorList>
            <person name="Kono N."/>
            <person name="Arakawa K."/>
        </authorList>
    </citation>
    <scope>NUCLEOTIDE SEQUENCE [LARGE SCALE GENOMIC DNA]</scope>
</reference>
<gene>
    <name evidence="1" type="ORF">CEXT_30711</name>
</gene>
<dbReference type="AlphaFoldDB" id="A0AAV4R3N9"/>
<organism evidence="1 2">
    <name type="scientific">Caerostris extrusa</name>
    <name type="common">Bark spider</name>
    <name type="synonym">Caerostris bankana</name>
    <dbReference type="NCBI Taxonomy" id="172846"/>
    <lineage>
        <taxon>Eukaryota</taxon>
        <taxon>Metazoa</taxon>
        <taxon>Ecdysozoa</taxon>
        <taxon>Arthropoda</taxon>
        <taxon>Chelicerata</taxon>
        <taxon>Arachnida</taxon>
        <taxon>Araneae</taxon>
        <taxon>Araneomorphae</taxon>
        <taxon>Entelegynae</taxon>
        <taxon>Araneoidea</taxon>
        <taxon>Araneidae</taxon>
        <taxon>Caerostris</taxon>
    </lineage>
</organism>
<accession>A0AAV4R3N9</accession>
<evidence type="ECO:0000313" key="1">
    <source>
        <dbReference type="EMBL" id="GIY16928.1"/>
    </source>
</evidence>
<sequence length="106" mass="12491">MGWKILNPASWVDRFEAEYSLKPVSDGVMKCLNRLQFATRYLEHFDAKFQRPHFTIHDASRTSETRQFSLCSQLRTIEPKSLEKILTIILENKDFHNPSVQITYTE</sequence>